<organism evidence="1 2">
    <name type="scientific">Clonorchis sinensis</name>
    <name type="common">Chinese liver fluke</name>
    <dbReference type="NCBI Taxonomy" id="79923"/>
    <lineage>
        <taxon>Eukaryota</taxon>
        <taxon>Metazoa</taxon>
        <taxon>Spiralia</taxon>
        <taxon>Lophotrochozoa</taxon>
        <taxon>Platyhelminthes</taxon>
        <taxon>Trematoda</taxon>
        <taxon>Digenea</taxon>
        <taxon>Opisthorchiida</taxon>
        <taxon>Opisthorchiata</taxon>
        <taxon>Opisthorchiidae</taxon>
        <taxon>Clonorchis</taxon>
    </lineage>
</organism>
<evidence type="ECO:0000313" key="2">
    <source>
        <dbReference type="Proteomes" id="UP000008909"/>
    </source>
</evidence>
<gene>
    <name evidence="1" type="ORF">CLF_108352</name>
</gene>
<keyword evidence="2" id="KW-1185">Reference proteome</keyword>
<evidence type="ECO:0000313" key="1">
    <source>
        <dbReference type="EMBL" id="GAA55575.1"/>
    </source>
</evidence>
<name>G7YRJ5_CLOSI</name>
<protein>
    <submittedName>
        <fullName evidence="1">Uncharacterized protein</fullName>
    </submittedName>
</protein>
<dbReference type="EMBL" id="DF144040">
    <property type="protein sequence ID" value="GAA55575.1"/>
    <property type="molecule type" value="Genomic_DNA"/>
</dbReference>
<dbReference type="AlphaFoldDB" id="G7YRJ5"/>
<reference key="2">
    <citation type="submission" date="2011-10" db="EMBL/GenBank/DDBJ databases">
        <title>The genome and transcriptome sequence of Clonorchis sinensis provide insights into the carcinogenic liver fluke.</title>
        <authorList>
            <person name="Wang X."/>
            <person name="Huang Y."/>
            <person name="Chen W."/>
            <person name="Liu H."/>
            <person name="Guo L."/>
            <person name="Chen Y."/>
            <person name="Luo F."/>
            <person name="Zhou W."/>
            <person name="Sun J."/>
            <person name="Mao Q."/>
            <person name="Liang P."/>
            <person name="Zhou C."/>
            <person name="Tian Y."/>
            <person name="Men J."/>
            <person name="Lv X."/>
            <person name="Huang L."/>
            <person name="Zhou J."/>
            <person name="Hu Y."/>
            <person name="Li R."/>
            <person name="Zhang F."/>
            <person name="Lei H."/>
            <person name="Li X."/>
            <person name="Hu X."/>
            <person name="Liang C."/>
            <person name="Xu J."/>
            <person name="Wu Z."/>
            <person name="Yu X."/>
        </authorList>
    </citation>
    <scope>NUCLEOTIDE SEQUENCE</scope>
    <source>
        <strain>Henan</strain>
    </source>
</reference>
<proteinExistence type="predicted"/>
<dbReference type="Proteomes" id="UP000008909">
    <property type="component" value="Unassembled WGS sequence"/>
</dbReference>
<accession>G7YRJ5</accession>
<reference evidence="1" key="1">
    <citation type="journal article" date="2011" name="Genome Biol.">
        <title>The draft genome of the carcinogenic human liver fluke Clonorchis sinensis.</title>
        <authorList>
            <person name="Wang X."/>
            <person name="Chen W."/>
            <person name="Huang Y."/>
            <person name="Sun J."/>
            <person name="Men J."/>
            <person name="Liu H."/>
            <person name="Luo F."/>
            <person name="Guo L."/>
            <person name="Lv X."/>
            <person name="Deng C."/>
            <person name="Zhou C."/>
            <person name="Fan Y."/>
            <person name="Li X."/>
            <person name="Huang L."/>
            <person name="Hu Y."/>
            <person name="Liang C."/>
            <person name="Hu X."/>
            <person name="Xu J."/>
            <person name="Yu X."/>
        </authorList>
    </citation>
    <scope>NUCLEOTIDE SEQUENCE [LARGE SCALE GENOMIC DNA]</scope>
    <source>
        <strain evidence="1">Henan</strain>
    </source>
</reference>
<sequence length="621" mass="71428">MDIMSDIITKSAKHVPSGKETKMAPLQSNITAADEREINIYTYVKRITIRHIRICDDCFDDIFSVPRCRRFSPYWCRFRWAIMRKQVGAREACFTFLHTEFVLSFYTQKSGSSKIISDTTKRTGFSWLTYLTEWKINEVKHQTQTHLIIILHHLRINHKGLQKLTNLDVAKQFQFLATTDECRGISRFESHRKPALNSRVPCPLFSLTRYNNKAFCVKFMNGLELLVFGEQLLPCGMIIARKPEGCRRPSVHNEIDSWPPNLLPLDQQVRTKKDNDKCVIHFETASPGRIPHAMQFQINPQENFGTVIDNSRFVQPRRCQSVEVITYPVHIHQEPSPNTSHAVYQQDFLKDTANDPTFLKCPVYLDPFDKCLVQHISNKDCDNCEIPTVSNEASNQYYSLLKTTDRRILMKLDDSLIARWWKNNIYWHETIVSGTNTILTTTRIISTDNFVDVGLQRTFMKDREKCMDKFLVTNRLNIGFSTTRRAANLFRSMLFVFGAHVMSRLSAFKYRLNKRSVQHSAGFTSLEDSPNNLCILWPRCARQGSWFGVQIILSGITWVTEVLRRQSLQDPSAAYLNDPSASGPNLQEISSSRIDLAEGRGSVRTKINPSLINKIGAADPV</sequence>